<dbReference type="Pfam" id="PF00069">
    <property type="entry name" value="Pkinase"/>
    <property type="match status" value="1"/>
</dbReference>
<dbReference type="Gene3D" id="1.10.510.10">
    <property type="entry name" value="Transferase(Phosphotransferase) domain 1"/>
    <property type="match status" value="1"/>
</dbReference>
<dbReference type="InterPro" id="IPR011009">
    <property type="entry name" value="Kinase-like_dom_sf"/>
</dbReference>
<dbReference type="STRING" id="1441469.A0A225B3F5"/>
<feature type="compositionally biased region" description="Low complexity" evidence="6">
    <location>
        <begin position="60"/>
        <end position="71"/>
    </location>
</feature>
<feature type="compositionally biased region" description="Low complexity" evidence="6">
    <location>
        <begin position="565"/>
        <end position="600"/>
    </location>
</feature>
<dbReference type="GO" id="GO:0004674">
    <property type="term" value="F:protein serine/threonine kinase activity"/>
    <property type="evidence" value="ECO:0007669"/>
    <property type="project" value="UniProtKB-KW"/>
</dbReference>
<evidence type="ECO:0000313" key="8">
    <source>
        <dbReference type="EMBL" id="OKL64248.1"/>
    </source>
</evidence>
<comment type="caution">
    <text evidence="8">The sequence shown here is derived from an EMBL/GenBank/DDBJ whole genome shotgun (WGS) entry which is preliminary data.</text>
</comment>
<name>A0A225B3F5_TALAT</name>
<dbReference type="EMBL" id="LFMY01000001">
    <property type="protein sequence ID" value="OKL64248.1"/>
    <property type="molecule type" value="Genomic_DNA"/>
</dbReference>
<keyword evidence="2" id="KW-0808">Transferase</keyword>
<gene>
    <name evidence="8" type="ORF">UA08_00060</name>
</gene>
<dbReference type="Proteomes" id="UP000214365">
    <property type="component" value="Unassembled WGS sequence"/>
</dbReference>
<keyword evidence="4" id="KW-0418">Kinase</keyword>
<feature type="compositionally biased region" description="Polar residues" evidence="6">
    <location>
        <begin position="544"/>
        <end position="563"/>
    </location>
</feature>
<dbReference type="CDD" id="cd14096">
    <property type="entry name" value="STKc_RCK1-like"/>
    <property type="match status" value="1"/>
</dbReference>
<feature type="domain" description="Protein kinase" evidence="7">
    <location>
        <begin position="108"/>
        <end position="396"/>
    </location>
</feature>
<feature type="region of interest" description="Disordered" evidence="6">
    <location>
        <begin position="409"/>
        <end position="431"/>
    </location>
</feature>
<protein>
    <recommendedName>
        <fullName evidence="7">Protein kinase domain-containing protein</fullName>
    </recommendedName>
</protein>
<dbReference type="Gene3D" id="3.30.200.20">
    <property type="entry name" value="Phosphorylase Kinase, domain 1"/>
    <property type="match status" value="1"/>
</dbReference>
<proteinExistence type="predicted"/>
<dbReference type="OrthoDB" id="1738954at2759"/>
<dbReference type="SMART" id="SM00220">
    <property type="entry name" value="S_TKc"/>
    <property type="match status" value="1"/>
</dbReference>
<reference evidence="8 9" key="1">
    <citation type="submission" date="2015-06" db="EMBL/GenBank/DDBJ databases">
        <title>Talaromyces atroroseus IBT 11181 draft genome.</title>
        <authorList>
            <person name="Rasmussen K.B."/>
            <person name="Rasmussen S."/>
            <person name="Petersen B."/>
            <person name="Sicheritz-Ponten T."/>
            <person name="Mortensen U.H."/>
            <person name="Thrane U."/>
        </authorList>
    </citation>
    <scope>NUCLEOTIDE SEQUENCE [LARGE SCALE GENOMIC DNA]</scope>
    <source>
        <strain evidence="8 9">IBT 11181</strain>
    </source>
</reference>
<dbReference type="GeneID" id="30999815"/>
<feature type="compositionally biased region" description="Basic and acidic residues" evidence="6">
    <location>
        <begin position="512"/>
        <end position="522"/>
    </location>
</feature>
<dbReference type="RefSeq" id="XP_020124369.1">
    <property type="nucleotide sequence ID" value="XM_020260435.1"/>
</dbReference>
<dbReference type="GO" id="GO:0005524">
    <property type="term" value="F:ATP binding"/>
    <property type="evidence" value="ECO:0007669"/>
    <property type="project" value="UniProtKB-KW"/>
</dbReference>
<keyword evidence="1" id="KW-0723">Serine/threonine-protein kinase</keyword>
<dbReference type="InterPro" id="IPR000719">
    <property type="entry name" value="Prot_kinase_dom"/>
</dbReference>
<dbReference type="AlphaFoldDB" id="A0A225B3F5"/>
<feature type="compositionally biased region" description="Acidic residues" evidence="6">
    <location>
        <begin position="501"/>
        <end position="511"/>
    </location>
</feature>
<feature type="region of interest" description="Disordered" evidence="6">
    <location>
        <begin position="468"/>
        <end position="605"/>
    </location>
</feature>
<feature type="region of interest" description="Disordered" evidence="6">
    <location>
        <begin position="49"/>
        <end position="84"/>
    </location>
</feature>
<dbReference type="PROSITE" id="PS50011">
    <property type="entry name" value="PROTEIN_KINASE_DOM"/>
    <property type="match status" value="1"/>
</dbReference>
<evidence type="ECO:0000256" key="6">
    <source>
        <dbReference type="SAM" id="MobiDB-lite"/>
    </source>
</evidence>
<dbReference type="SUPFAM" id="SSF56112">
    <property type="entry name" value="Protein kinase-like (PK-like)"/>
    <property type="match status" value="1"/>
</dbReference>
<dbReference type="PROSITE" id="PS00108">
    <property type="entry name" value="PROTEIN_KINASE_ST"/>
    <property type="match status" value="1"/>
</dbReference>
<keyword evidence="9" id="KW-1185">Reference proteome</keyword>
<evidence type="ECO:0000259" key="7">
    <source>
        <dbReference type="PROSITE" id="PS50011"/>
    </source>
</evidence>
<keyword evidence="3" id="KW-0547">Nucleotide-binding</keyword>
<evidence type="ECO:0000256" key="2">
    <source>
        <dbReference type="ARBA" id="ARBA00022679"/>
    </source>
</evidence>
<organism evidence="8 9">
    <name type="scientific">Talaromyces atroroseus</name>
    <dbReference type="NCBI Taxonomy" id="1441469"/>
    <lineage>
        <taxon>Eukaryota</taxon>
        <taxon>Fungi</taxon>
        <taxon>Dikarya</taxon>
        <taxon>Ascomycota</taxon>
        <taxon>Pezizomycotina</taxon>
        <taxon>Eurotiomycetes</taxon>
        <taxon>Eurotiomycetidae</taxon>
        <taxon>Eurotiales</taxon>
        <taxon>Trichocomaceae</taxon>
        <taxon>Talaromyces</taxon>
        <taxon>Talaromyces sect. Trachyspermi</taxon>
    </lineage>
</organism>
<evidence type="ECO:0000313" key="9">
    <source>
        <dbReference type="Proteomes" id="UP000214365"/>
    </source>
</evidence>
<dbReference type="PANTHER" id="PTHR24347">
    <property type="entry name" value="SERINE/THREONINE-PROTEIN KINASE"/>
    <property type="match status" value="1"/>
</dbReference>
<evidence type="ECO:0000256" key="3">
    <source>
        <dbReference type="ARBA" id="ARBA00022741"/>
    </source>
</evidence>
<evidence type="ECO:0000256" key="5">
    <source>
        <dbReference type="ARBA" id="ARBA00022840"/>
    </source>
</evidence>
<feature type="compositionally biased region" description="Polar residues" evidence="6">
    <location>
        <begin position="487"/>
        <end position="498"/>
    </location>
</feature>
<accession>A0A225B3F5</accession>
<evidence type="ECO:0000256" key="1">
    <source>
        <dbReference type="ARBA" id="ARBA00022527"/>
    </source>
</evidence>
<evidence type="ECO:0000256" key="4">
    <source>
        <dbReference type="ARBA" id="ARBA00022777"/>
    </source>
</evidence>
<dbReference type="InterPro" id="IPR008271">
    <property type="entry name" value="Ser/Thr_kinase_AS"/>
</dbReference>
<sequence>MSTIQNLKNFIRHGKQARLVTPHAEPTTDVTAVHAQQQRQPQGQYANNLDTIDQKHGNGQTTTQPQSRSQQKAADSQSKVSRADIEKLVAEERQSKSKMPKYPGLDRYILVEKMGDGAFSNVYRAKDTLNRMEEVAIKVVRKFEMNSNQRANILKEVQIMRQLDHPNIVSLIDFSESPQFYYIVLELCPGGELFHQIVRLTYFSEDLSRHVIKQVAEAIEFLHETSGVVHRDIKPENLLFYPCEYKPTKNPKPRQPGDEDKVDEGEFIPGVGAGGIGKIKIADFGLSKVIWDSQTMTPCGTVGYTAPEIVKDERYSKSVDMWALGCVLYTLLCGFPPFYDESIQVLTEKVARGQYTFLSPWWDDISKSAQDLVSHLLTVDPDKRYTIGQFLNHPWIKQTDETTHAAADAPPLATPQIPRQKETAQQPQHTIEIEQTPLSATERRLQDFRSPGAVNLREVFDVGYAVHRQEEEGKRRKNFRQGYRGANPTTGFSAQLNPLNEDYDDEEEEVYDTNKGDQREPPAKIPRSSQVGASDVAAMEAKLRSTNLGTQPSSAAQARQSVRNGAGTTGQRQPQQQGQGYGQHSAAVAAAARQNAARAAKQPFELNMANATLLERRGRRAPSQVV</sequence>
<dbReference type="FunFam" id="3.30.200.20:FF:000315">
    <property type="entry name" value="Calcium-dependent protein kinase 3"/>
    <property type="match status" value="1"/>
</dbReference>
<keyword evidence="5" id="KW-0067">ATP-binding</keyword>